<dbReference type="InterPro" id="IPR013702">
    <property type="entry name" value="FIST_domain_N"/>
</dbReference>
<evidence type="ECO:0000259" key="1">
    <source>
        <dbReference type="SMART" id="SM00897"/>
    </source>
</evidence>
<name>A0ABV4ID65_9BURK</name>
<evidence type="ECO:0000313" key="3">
    <source>
        <dbReference type="Proteomes" id="UP001567350"/>
    </source>
</evidence>
<dbReference type="Pfam" id="PF08495">
    <property type="entry name" value="FIST"/>
    <property type="match status" value="1"/>
</dbReference>
<reference evidence="2 3" key="1">
    <citation type="submission" date="2024-08" db="EMBL/GenBank/DDBJ databases">
        <authorList>
            <person name="Feng Z."/>
            <person name="Ronholm J."/>
        </authorList>
    </citation>
    <scope>NUCLEOTIDE SEQUENCE [LARGE SCALE GENOMIC DNA]</scope>
    <source>
        <strain evidence="2 3">4-AB0-8</strain>
    </source>
</reference>
<proteinExistence type="predicted"/>
<dbReference type="RefSeq" id="WP_370892375.1">
    <property type="nucleotide sequence ID" value="NZ_JBGJLR010000010.1"/>
</dbReference>
<keyword evidence="3" id="KW-1185">Reference proteome</keyword>
<dbReference type="SMART" id="SM00897">
    <property type="entry name" value="FIST"/>
    <property type="match status" value="1"/>
</dbReference>
<comment type="caution">
    <text evidence="2">The sequence shown here is derived from an EMBL/GenBank/DDBJ whole genome shotgun (WGS) entry which is preliminary data.</text>
</comment>
<dbReference type="EMBL" id="JBGJLR010000010">
    <property type="protein sequence ID" value="MEZ2739789.1"/>
    <property type="molecule type" value="Genomic_DNA"/>
</dbReference>
<organism evidence="2 3">
    <name type="scientific">Comamonas jiangduensis</name>
    <dbReference type="NCBI Taxonomy" id="1194168"/>
    <lineage>
        <taxon>Bacteria</taxon>
        <taxon>Pseudomonadati</taxon>
        <taxon>Pseudomonadota</taxon>
        <taxon>Betaproteobacteria</taxon>
        <taxon>Burkholderiales</taxon>
        <taxon>Comamonadaceae</taxon>
        <taxon>Comamonas</taxon>
    </lineage>
</organism>
<feature type="domain" description="FIST" evidence="1">
    <location>
        <begin position="38"/>
        <end position="230"/>
    </location>
</feature>
<sequence length="422" mass="45196">MPFFPCAHAGHAVWQQAVQQVVVQLHAQISMQKLQAQCPLGVIYVSACYASHAREIVAMLSQALPQVQDWVGCAAHTVLAGDMDYGQTGAVAVMLPRLQTHEYQVFSGVMPWHAKQLVPHSVLVHGDASAALHTANMLLLRDQLGDARLTGGVCDLQGHHAQWAWSAGESQHMPRSIGGGGVQVGGFSGVAFAAGVECIAVGMQGCKPMGASHTITSLDGDVVLELDGQPALEVFFSHVDWGDVFAQRNPDADAIWRKVQQTMIAMAAPGDYVQGACIAAQARVMRVAGIDLLRQGVVVQGKPQLGETMTPCQADEQAMRTDMRRACAQLWELLTAAALQPAASDAMAPMGRSICGAVYIRNQRRHAPARLPQVDAELQLIRHALGPIPLLGFTSSYEIDAGQLQDMSAQLLVFTQPLQALI</sequence>
<gene>
    <name evidence="2" type="ORF">ACBP88_10085</name>
</gene>
<evidence type="ECO:0000313" key="2">
    <source>
        <dbReference type="EMBL" id="MEZ2739789.1"/>
    </source>
</evidence>
<protein>
    <submittedName>
        <fullName evidence="2">FIST N-terminal domain-containing protein</fullName>
    </submittedName>
</protein>
<dbReference type="Proteomes" id="UP001567350">
    <property type="component" value="Unassembled WGS sequence"/>
</dbReference>
<accession>A0ABV4ID65</accession>